<keyword evidence="6" id="KW-0645">Protease</keyword>
<keyword evidence="10" id="KW-0325">Glycoprotein</keyword>
<dbReference type="InterPro" id="IPR023828">
    <property type="entry name" value="Peptidase_S8_Ser-AS"/>
</dbReference>
<protein>
    <submittedName>
        <fullName evidence="15">Putative tripeptidyl-peptidase II</fullName>
    </submittedName>
</protein>
<dbReference type="InterPro" id="IPR041469">
    <property type="entry name" value="Subtilisin-like_FN3"/>
</dbReference>
<evidence type="ECO:0000256" key="7">
    <source>
        <dbReference type="ARBA" id="ARBA00022729"/>
    </source>
</evidence>
<dbReference type="SUPFAM" id="SSF52025">
    <property type="entry name" value="PA domain"/>
    <property type="match status" value="1"/>
</dbReference>
<dbReference type="FunFam" id="2.60.40.2310:FF:000001">
    <property type="entry name" value="Subtilisin-like protease SBT1.5"/>
    <property type="match status" value="1"/>
</dbReference>
<dbReference type="GO" id="GO:0004252">
    <property type="term" value="F:serine-type endopeptidase activity"/>
    <property type="evidence" value="ECO:0007669"/>
    <property type="project" value="InterPro"/>
</dbReference>
<dbReference type="OrthoDB" id="206201at2759"/>
<evidence type="ECO:0000256" key="2">
    <source>
        <dbReference type="ARBA" id="ARBA00004271"/>
    </source>
</evidence>
<evidence type="ECO:0000256" key="6">
    <source>
        <dbReference type="ARBA" id="ARBA00022670"/>
    </source>
</evidence>
<dbReference type="InterPro" id="IPR003137">
    <property type="entry name" value="PA_domain"/>
</dbReference>
<name>A0A6A4Q2U8_LUPAL</name>
<dbReference type="Gene3D" id="3.40.50.200">
    <property type="entry name" value="Peptidase S8/S53 domain"/>
    <property type="match status" value="1"/>
</dbReference>
<dbReference type="InterPro" id="IPR034197">
    <property type="entry name" value="Peptidases_S8_3"/>
</dbReference>
<proteinExistence type="inferred from homology"/>
<dbReference type="FunFam" id="3.40.50.200:FF:000006">
    <property type="entry name" value="Subtilisin-like protease SBT1.5"/>
    <property type="match status" value="1"/>
</dbReference>
<dbReference type="GO" id="GO:0006508">
    <property type="term" value="P:proteolysis"/>
    <property type="evidence" value="ECO:0007669"/>
    <property type="project" value="UniProtKB-KW"/>
</dbReference>
<reference evidence="16" key="1">
    <citation type="journal article" date="2020" name="Nat. Commun.">
        <title>Genome sequence of the cluster root forming white lupin.</title>
        <authorList>
            <person name="Hufnagel B."/>
            <person name="Marques A."/>
            <person name="Soriano A."/>
            <person name="Marques L."/>
            <person name="Divol F."/>
            <person name="Doumas P."/>
            <person name="Sallet E."/>
            <person name="Mancinotti D."/>
            <person name="Carrere S."/>
            <person name="Marande W."/>
            <person name="Arribat S."/>
            <person name="Keller J."/>
            <person name="Huneau C."/>
            <person name="Blein T."/>
            <person name="Aime D."/>
            <person name="Laguerre M."/>
            <person name="Taylor J."/>
            <person name="Schubert V."/>
            <person name="Nelson M."/>
            <person name="Geu-Flores F."/>
            <person name="Crespi M."/>
            <person name="Gallardo-Guerrero K."/>
            <person name="Delaux P.-M."/>
            <person name="Salse J."/>
            <person name="Berges H."/>
            <person name="Guyot R."/>
            <person name="Gouzy J."/>
            <person name="Peret B."/>
        </authorList>
    </citation>
    <scope>NUCLEOTIDE SEQUENCE [LARGE SCALE GENOMIC DNA]</scope>
    <source>
        <strain evidence="16">cv. Amiga</strain>
    </source>
</reference>
<evidence type="ECO:0000256" key="3">
    <source>
        <dbReference type="ARBA" id="ARBA00011073"/>
    </source>
</evidence>
<evidence type="ECO:0000259" key="14">
    <source>
        <dbReference type="Pfam" id="PF17766"/>
    </source>
</evidence>
<evidence type="ECO:0000259" key="13">
    <source>
        <dbReference type="Pfam" id="PF02225"/>
    </source>
</evidence>
<dbReference type="AlphaFoldDB" id="A0A6A4Q2U8"/>
<feature type="domain" description="Subtilisin-like protease fibronectin type-III" evidence="14">
    <location>
        <begin position="507"/>
        <end position="603"/>
    </location>
</feature>
<dbReference type="InterPro" id="IPR045051">
    <property type="entry name" value="SBT"/>
</dbReference>
<dbReference type="PROSITE" id="PS00138">
    <property type="entry name" value="SUBTILASE_SER"/>
    <property type="match status" value="1"/>
</dbReference>
<evidence type="ECO:0000256" key="1">
    <source>
        <dbReference type="ARBA" id="ARBA00002076"/>
    </source>
</evidence>
<evidence type="ECO:0000256" key="5">
    <source>
        <dbReference type="ARBA" id="ARBA00022525"/>
    </source>
</evidence>
<dbReference type="InterPro" id="IPR036852">
    <property type="entry name" value="Peptidase_S8/S53_dom_sf"/>
</dbReference>
<keyword evidence="9" id="KW-0720">Serine protease</keyword>
<comment type="similarity">
    <text evidence="3 11">Belongs to the peptidase S8 family.</text>
</comment>
<dbReference type="Gene3D" id="2.60.40.2310">
    <property type="match status" value="1"/>
</dbReference>
<dbReference type="FunFam" id="3.50.30.30:FF:000005">
    <property type="entry name" value="subtilisin-like protease SBT1.5"/>
    <property type="match status" value="1"/>
</dbReference>
<evidence type="ECO:0000313" key="16">
    <source>
        <dbReference type="Proteomes" id="UP000447434"/>
    </source>
</evidence>
<dbReference type="GO" id="GO:0009610">
    <property type="term" value="P:response to symbiotic fungus"/>
    <property type="evidence" value="ECO:0007669"/>
    <property type="project" value="UniProtKB-ARBA"/>
</dbReference>
<dbReference type="PROSITE" id="PS51892">
    <property type="entry name" value="SUBTILASE"/>
    <property type="match status" value="1"/>
</dbReference>
<dbReference type="Pfam" id="PF17766">
    <property type="entry name" value="fn3_6"/>
    <property type="match status" value="1"/>
</dbReference>
<evidence type="ECO:0000256" key="11">
    <source>
        <dbReference type="PROSITE-ProRule" id="PRU01240"/>
    </source>
</evidence>
<keyword evidence="5" id="KW-0964">Secreted</keyword>
<dbReference type="EMBL" id="WOCE01000008">
    <property type="protein sequence ID" value="KAE9608168.1"/>
    <property type="molecule type" value="Genomic_DNA"/>
</dbReference>
<dbReference type="InterPro" id="IPR046450">
    <property type="entry name" value="PA_dom_sf"/>
</dbReference>
<organism evidence="15 16">
    <name type="scientific">Lupinus albus</name>
    <name type="common">White lupine</name>
    <name type="synonym">Lupinus termis</name>
    <dbReference type="NCBI Taxonomy" id="3870"/>
    <lineage>
        <taxon>Eukaryota</taxon>
        <taxon>Viridiplantae</taxon>
        <taxon>Streptophyta</taxon>
        <taxon>Embryophyta</taxon>
        <taxon>Tracheophyta</taxon>
        <taxon>Spermatophyta</taxon>
        <taxon>Magnoliopsida</taxon>
        <taxon>eudicotyledons</taxon>
        <taxon>Gunneridae</taxon>
        <taxon>Pentapetalae</taxon>
        <taxon>rosids</taxon>
        <taxon>fabids</taxon>
        <taxon>Fabales</taxon>
        <taxon>Fabaceae</taxon>
        <taxon>Papilionoideae</taxon>
        <taxon>50 kb inversion clade</taxon>
        <taxon>genistoids sensu lato</taxon>
        <taxon>core genistoids</taxon>
        <taxon>Genisteae</taxon>
        <taxon>Lupinus</taxon>
    </lineage>
</organism>
<accession>A0A6A4Q2U8</accession>
<keyword evidence="4" id="KW-0052">Apoplast</keyword>
<comment type="caution">
    <text evidence="11">Lacks conserved residue(s) required for the propagation of feature annotation.</text>
</comment>
<keyword evidence="7" id="KW-0732">Signal</keyword>
<dbReference type="Pfam" id="PF00082">
    <property type="entry name" value="Peptidase_S8"/>
    <property type="match status" value="1"/>
</dbReference>
<dbReference type="Gene3D" id="3.50.30.30">
    <property type="match status" value="1"/>
</dbReference>
<evidence type="ECO:0000256" key="10">
    <source>
        <dbReference type="ARBA" id="ARBA00023180"/>
    </source>
</evidence>
<evidence type="ECO:0000313" key="15">
    <source>
        <dbReference type="EMBL" id="KAE9608168.1"/>
    </source>
</evidence>
<dbReference type="InterPro" id="IPR015500">
    <property type="entry name" value="Peptidase_S8_subtilisin-rel"/>
</dbReference>
<dbReference type="InterPro" id="IPR000209">
    <property type="entry name" value="Peptidase_S8/S53_dom"/>
</dbReference>
<feature type="domain" description="PA" evidence="13">
    <location>
        <begin position="242"/>
        <end position="307"/>
    </location>
</feature>
<feature type="domain" description="Peptidase S8/S53" evidence="12">
    <location>
        <begin position="49"/>
        <end position="428"/>
    </location>
</feature>
<evidence type="ECO:0000256" key="4">
    <source>
        <dbReference type="ARBA" id="ARBA00022523"/>
    </source>
</evidence>
<dbReference type="PANTHER" id="PTHR10795">
    <property type="entry name" value="PROPROTEIN CONVERTASE SUBTILISIN/KEXIN"/>
    <property type="match status" value="1"/>
</dbReference>
<dbReference type="CDD" id="cd02120">
    <property type="entry name" value="PA_subtilisin_like"/>
    <property type="match status" value="1"/>
</dbReference>
<comment type="subcellular location">
    <subcellularLocation>
        <location evidence="2">Secreted</location>
        <location evidence="2">Extracellular space</location>
        <location evidence="2">Apoplast</location>
    </subcellularLocation>
</comment>
<dbReference type="GO" id="GO:0048046">
    <property type="term" value="C:apoplast"/>
    <property type="evidence" value="ECO:0007669"/>
    <property type="project" value="UniProtKB-SubCell"/>
</dbReference>
<comment type="caution">
    <text evidence="15">The sequence shown here is derived from an EMBL/GenBank/DDBJ whole genome shotgun (WGS) entry which is preliminary data.</text>
</comment>
<dbReference type="Proteomes" id="UP000447434">
    <property type="component" value="Chromosome 8"/>
</dbReference>
<dbReference type="PRINTS" id="PR00723">
    <property type="entry name" value="SUBTILISIN"/>
</dbReference>
<dbReference type="GO" id="GO:0009609">
    <property type="term" value="P:response to symbiotic bacterium"/>
    <property type="evidence" value="ECO:0007669"/>
    <property type="project" value="UniProtKB-ARBA"/>
</dbReference>
<evidence type="ECO:0000256" key="9">
    <source>
        <dbReference type="ARBA" id="ARBA00022825"/>
    </source>
</evidence>
<comment type="function">
    <text evidence="1">Required for arbuscular mycorrhiza (AM) development during AM symbiosis with AM fungi (e.g. Glomeromycota intraradices).</text>
</comment>
<sequence length="608" mass="64836">MPDIPKRWRGECESGENFTSSLCNKKLIGARHFSKGLYMAMRSKNDKESKTISISPRDTEGHGTHTASTAAGSYVANANFFGFASGVARGIAPQARVAAYKVCWEEGCSSSDILAGIERAIEDGVDVLSLSLGGRSTPYFFDPIALGAFAATKRGIFVSCSAGNSGPKPKSISNVAPWIMTVGAGTLDRDFPAYAVLGNKNRIVGVSLYSGKGIGSKPVGLVYNKGVKSNQSSSICLPGSLDPKLVRGKVVVCDRGVIARLEKGIVVQKAGGVGMILVNTVENGEETVADKHILPTVALGKKAGDKIKEYVKSDPNPTVVLSFGGTVLDYKPAPVVAAFSSRGPNEVTPQILKPDVIGPGVNILAGWTGFDETSTLSIDNRKSLFNIVSGTSMSCPHISGLAALIKAAHPKWSPSAIKSALMTTAYTLDNTNTPLHEASVEAISTPWDHGAGHVDPQKALSPGLVYDASTNDYITFLCSLNYTLEHVQVIAQDPNINCSRKFSDPGQLNYPSFSILFANKKRVVRYTRTLTNVGDANSIYNVAIEGPPTVSITVKPDKLVFQKVLEKKRYTVTFVSKKRNAIKAASGSITWSNSQHQVRSPIAYTWSG</sequence>
<evidence type="ECO:0000256" key="8">
    <source>
        <dbReference type="ARBA" id="ARBA00022801"/>
    </source>
</evidence>
<keyword evidence="8" id="KW-0378">Hydrolase</keyword>
<dbReference type="Pfam" id="PF02225">
    <property type="entry name" value="PA"/>
    <property type="match status" value="1"/>
</dbReference>
<dbReference type="CDD" id="cd04852">
    <property type="entry name" value="Peptidases_S8_3"/>
    <property type="match status" value="1"/>
</dbReference>
<dbReference type="SUPFAM" id="SSF52743">
    <property type="entry name" value="Subtilisin-like"/>
    <property type="match status" value="1"/>
</dbReference>
<evidence type="ECO:0000259" key="12">
    <source>
        <dbReference type="Pfam" id="PF00082"/>
    </source>
</evidence>
<keyword evidence="16" id="KW-1185">Reference proteome</keyword>
<gene>
    <name evidence="15" type="ORF">Lalb_Chr08g0232611</name>
</gene>